<dbReference type="AlphaFoldDB" id="A0A699WGL5"/>
<feature type="non-terminal residue" evidence="1">
    <location>
        <position position="43"/>
    </location>
</feature>
<sequence length="43" mass="4252">TIIFKRLKKQQSSSGLDFTDAAIPAGGLDSAASVDSAGGLDAA</sequence>
<proteinExistence type="predicted"/>
<gene>
    <name evidence="1" type="ORF">Tci_916797</name>
</gene>
<comment type="caution">
    <text evidence="1">The sequence shown here is derived from an EMBL/GenBank/DDBJ whole genome shotgun (WGS) entry which is preliminary data.</text>
</comment>
<evidence type="ECO:0000313" key="1">
    <source>
        <dbReference type="EMBL" id="GFD44828.1"/>
    </source>
</evidence>
<accession>A0A699WGL5</accession>
<dbReference type="EMBL" id="BKCJ011632476">
    <property type="protein sequence ID" value="GFD44828.1"/>
    <property type="molecule type" value="Genomic_DNA"/>
</dbReference>
<protein>
    <submittedName>
        <fullName evidence="1">Uncharacterized protein</fullName>
    </submittedName>
</protein>
<reference evidence="1" key="1">
    <citation type="journal article" date="2019" name="Sci. Rep.">
        <title>Draft genome of Tanacetum cinerariifolium, the natural source of mosquito coil.</title>
        <authorList>
            <person name="Yamashiro T."/>
            <person name="Shiraishi A."/>
            <person name="Satake H."/>
            <person name="Nakayama K."/>
        </authorList>
    </citation>
    <scope>NUCLEOTIDE SEQUENCE</scope>
</reference>
<organism evidence="1">
    <name type="scientific">Tanacetum cinerariifolium</name>
    <name type="common">Dalmatian daisy</name>
    <name type="synonym">Chrysanthemum cinerariifolium</name>
    <dbReference type="NCBI Taxonomy" id="118510"/>
    <lineage>
        <taxon>Eukaryota</taxon>
        <taxon>Viridiplantae</taxon>
        <taxon>Streptophyta</taxon>
        <taxon>Embryophyta</taxon>
        <taxon>Tracheophyta</taxon>
        <taxon>Spermatophyta</taxon>
        <taxon>Magnoliopsida</taxon>
        <taxon>eudicotyledons</taxon>
        <taxon>Gunneridae</taxon>
        <taxon>Pentapetalae</taxon>
        <taxon>asterids</taxon>
        <taxon>campanulids</taxon>
        <taxon>Asterales</taxon>
        <taxon>Asteraceae</taxon>
        <taxon>Asteroideae</taxon>
        <taxon>Anthemideae</taxon>
        <taxon>Anthemidinae</taxon>
        <taxon>Tanacetum</taxon>
    </lineage>
</organism>
<name>A0A699WGL5_TANCI</name>
<feature type="non-terminal residue" evidence="1">
    <location>
        <position position="1"/>
    </location>
</feature>